<feature type="compositionally biased region" description="Low complexity" evidence="1">
    <location>
        <begin position="56"/>
        <end position="67"/>
    </location>
</feature>
<feature type="domain" description="Flagellar Assembly Protein A N-terminal region" evidence="2">
    <location>
        <begin position="87"/>
        <end position="265"/>
    </location>
</feature>
<organism evidence="3 4">
    <name type="scientific">Nitratidesulfovibrio liaohensis</name>
    <dbReference type="NCBI Taxonomy" id="2604158"/>
    <lineage>
        <taxon>Bacteria</taxon>
        <taxon>Pseudomonadati</taxon>
        <taxon>Thermodesulfobacteriota</taxon>
        <taxon>Desulfovibrionia</taxon>
        <taxon>Desulfovibrionales</taxon>
        <taxon>Desulfovibrionaceae</taxon>
        <taxon>Nitratidesulfovibrio</taxon>
    </lineage>
</organism>
<dbReference type="Pfam" id="PF20250">
    <property type="entry name" value="FapA_N"/>
    <property type="match status" value="1"/>
</dbReference>
<dbReference type="PANTHER" id="PTHR38032">
    <property type="entry name" value="POLYMERASE-RELATED"/>
    <property type="match status" value="1"/>
</dbReference>
<gene>
    <name evidence="3" type="ORF">KPS_002114</name>
</gene>
<feature type="compositionally biased region" description="Low complexity" evidence="1">
    <location>
        <begin position="394"/>
        <end position="417"/>
    </location>
</feature>
<name>A0ABY9QX71_9BACT</name>
<dbReference type="RefSeq" id="WP_309540240.1">
    <property type="nucleotide sequence ID" value="NZ_CP133659.1"/>
</dbReference>
<evidence type="ECO:0000313" key="3">
    <source>
        <dbReference type="EMBL" id="WMW64130.1"/>
    </source>
</evidence>
<feature type="region of interest" description="Disordered" evidence="1">
    <location>
        <begin position="348"/>
        <end position="422"/>
    </location>
</feature>
<dbReference type="PANTHER" id="PTHR38032:SF1">
    <property type="entry name" value="RNA-BINDING PROTEIN KHPB N-TERMINAL DOMAIN-CONTAINING PROTEIN"/>
    <property type="match status" value="1"/>
</dbReference>
<sequence length="661" mass="67592">MATPPGRYAPAMPWAGCWTDRPLPSWATPPPPSGIDLVTGELMARELGVLERVERPATAAAPAKPEATPAPPASSGPAHTLILRPLVTVSPDRLAVLADVHATDHRNRPLGADVYAAAAQRLGAAATTDNGLLAGPALDNALRDAARMGPRTGVVLARGMPPVHGEDARLEFQANPGAACVLRQDEGRIDCSDRWPHFTVATGDPVARVHPPTPGMPGVDVFGAPVPQRHGTPLELLPGPGMRRLEEVGGTVLFIATAPGPVDVANGTVTVSPLRIIDGDVDLSTGDVTVPVGSAVVRGTVRSGVTLRVERHVLVEDTVENARVRCGGDLMVRGGIVMGRAGREAVGNVAGAPGGGQTGQNEEYAQSPPPGMRAAALWPSAPVSASSGTHAATGPGASVPTASASGAAATQSAGAPLPTDPDAGIEAGGNVVAAHAAFALVTAGGDVVVPSGVTGSRITAGGRFLAPGRGVVIGSVIRTGGGIDVGEAGSVAEVPTRLMVQPDTGQLNALLRERDTLADRMARISAELPHGPDMAVLLQTPEEDRALVEALIRLRNKLDARQKELGSQIALGRKRYHADLAASPIIIRRRTHGGVRVQFGGRGHDAIPADTGVQYVWRAAAHRVAVEAAPAAPTEQLFPPRPARRAADVPNDGAAGTAPPA</sequence>
<evidence type="ECO:0000256" key="1">
    <source>
        <dbReference type="SAM" id="MobiDB-lite"/>
    </source>
</evidence>
<keyword evidence="4" id="KW-1185">Reference proteome</keyword>
<protein>
    <submittedName>
        <fullName evidence="3">FapA family protein</fullName>
    </submittedName>
</protein>
<dbReference type="Pfam" id="PF03961">
    <property type="entry name" value="FapA"/>
    <property type="match status" value="1"/>
</dbReference>
<reference evidence="3" key="1">
    <citation type="submission" date="2023-09" db="EMBL/GenBank/DDBJ databases">
        <authorList>
            <consortium name="CW5 consortium"/>
            <person name="Lu C.-W."/>
        </authorList>
    </citation>
    <scope>NUCLEOTIDE SEQUENCE</scope>
    <source>
        <strain evidence="3">KPS</strain>
    </source>
</reference>
<accession>A0ABY9QX71</accession>
<dbReference type="InterPro" id="IPR046865">
    <property type="entry name" value="FapA_b_solenoid"/>
</dbReference>
<dbReference type="InterPro" id="IPR046866">
    <property type="entry name" value="FapA_N"/>
</dbReference>
<evidence type="ECO:0000313" key="4">
    <source>
        <dbReference type="Proteomes" id="UP001180616"/>
    </source>
</evidence>
<dbReference type="EMBL" id="CP133659">
    <property type="protein sequence ID" value="WMW64130.1"/>
    <property type="molecule type" value="Genomic_DNA"/>
</dbReference>
<dbReference type="Proteomes" id="UP001180616">
    <property type="component" value="Chromosome"/>
</dbReference>
<proteinExistence type="predicted"/>
<feature type="region of interest" description="Disordered" evidence="1">
    <location>
        <begin position="629"/>
        <end position="661"/>
    </location>
</feature>
<dbReference type="InterPro" id="IPR005646">
    <property type="entry name" value="FapA"/>
</dbReference>
<evidence type="ECO:0000259" key="2">
    <source>
        <dbReference type="Pfam" id="PF20250"/>
    </source>
</evidence>
<feature type="region of interest" description="Disordered" evidence="1">
    <location>
        <begin position="56"/>
        <end position="78"/>
    </location>
</feature>